<sequence length="171" mass="18448">MPQPVSFTRMIARSPCAPVSTETVPPAGVNLSALCRRLMRICPILSRSAKIIVLSPEYVKATSFCRAMVSKLQMACWQSSPRSNDSLFRLSVSDSYLERVPSSSTSLPRRKISSRRLDKCNSSAAQTPSSIASTVLSSVVSGVRSSCATSAVSRLRKVSCDSSEAARLLTE</sequence>
<proteinExistence type="predicted"/>
<dbReference type="AlphaFoldDB" id="A0A645CSE1"/>
<reference evidence="1" key="1">
    <citation type="submission" date="2019-08" db="EMBL/GenBank/DDBJ databases">
        <authorList>
            <person name="Kucharzyk K."/>
            <person name="Murdoch R.W."/>
            <person name="Higgins S."/>
            <person name="Loffler F."/>
        </authorList>
    </citation>
    <scope>NUCLEOTIDE SEQUENCE</scope>
</reference>
<organism evidence="1">
    <name type="scientific">bioreactor metagenome</name>
    <dbReference type="NCBI Taxonomy" id="1076179"/>
    <lineage>
        <taxon>unclassified sequences</taxon>
        <taxon>metagenomes</taxon>
        <taxon>ecological metagenomes</taxon>
    </lineage>
</organism>
<comment type="caution">
    <text evidence="1">The sequence shown here is derived from an EMBL/GenBank/DDBJ whole genome shotgun (WGS) entry which is preliminary data.</text>
</comment>
<dbReference type="EMBL" id="VSSQ01029766">
    <property type="protein sequence ID" value="MPM80026.1"/>
    <property type="molecule type" value="Genomic_DNA"/>
</dbReference>
<gene>
    <name evidence="1" type="ORF">SDC9_127070</name>
</gene>
<name>A0A645CSE1_9ZZZZ</name>
<evidence type="ECO:0000313" key="1">
    <source>
        <dbReference type="EMBL" id="MPM80026.1"/>
    </source>
</evidence>
<protein>
    <submittedName>
        <fullName evidence="1">Uncharacterized protein</fullName>
    </submittedName>
</protein>
<accession>A0A645CSE1</accession>